<dbReference type="OrthoDB" id="430679at2759"/>
<evidence type="ECO:0000313" key="6">
    <source>
        <dbReference type="EMBL" id="KAA8543071.1"/>
    </source>
</evidence>
<dbReference type="Gene3D" id="3.30.460.10">
    <property type="entry name" value="Beta Polymerase, domain 2"/>
    <property type="match status" value="1"/>
</dbReference>
<dbReference type="EMBL" id="CM018034">
    <property type="protein sequence ID" value="KAA8543071.1"/>
    <property type="molecule type" value="Genomic_DNA"/>
</dbReference>
<dbReference type="SUPFAM" id="SSF55021">
    <property type="entry name" value="ACT-like"/>
    <property type="match status" value="1"/>
</dbReference>
<dbReference type="InterPro" id="IPR033655">
    <property type="entry name" value="TGS_RelA/SpoT"/>
</dbReference>
<organism evidence="6 7">
    <name type="scientific">Nyssa sinensis</name>
    <dbReference type="NCBI Taxonomy" id="561372"/>
    <lineage>
        <taxon>Eukaryota</taxon>
        <taxon>Viridiplantae</taxon>
        <taxon>Streptophyta</taxon>
        <taxon>Embryophyta</taxon>
        <taxon>Tracheophyta</taxon>
        <taxon>Spermatophyta</taxon>
        <taxon>Magnoliopsida</taxon>
        <taxon>eudicotyledons</taxon>
        <taxon>Gunneridae</taxon>
        <taxon>Pentapetalae</taxon>
        <taxon>asterids</taxon>
        <taxon>Cornales</taxon>
        <taxon>Nyssaceae</taxon>
        <taxon>Nyssa</taxon>
    </lineage>
</organism>
<reference evidence="6 7" key="1">
    <citation type="submission" date="2019-09" db="EMBL/GenBank/DDBJ databases">
        <title>A chromosome-level genome assembly of the Chinese tupelo Nyssa sinensis.</title>
        <authorList>
            <person name="Yang X."/>
            <person name="Kang M."/>
            <person name="Yang Y."/>
            <person name="Xiong H."/>
            <person name="Wang M."/>
            <person name="Zhang Z."/>
            <person name="Wang Z."/>
            <person name="Wu H."/>
            <person name="Ma T."/>
            <person name="Liu J."/>
            <person name="Xi Z."/>
        </authorList>
    </citation>
    <scope>NUCLEOTIDE SEQUENCE [LARGE SCALE GENOMIC DNA]</scope>
    <source>
        <strain evidence="6">J267</strain>
        <tissue evidence="6">Leaf</tissue>
    </source>
</reference>
<dbReference type="Gene3D" id="3.30.70.260">
    <property type="match status" value="1"/>
</dbReference>
<dbReference type="CDD" id="cd01668">
    <property type="entry name" value="TGS_RSH"/>
    <property type="match status" value="1"/>
</dbReference>
<dbReference type="Pfam" id="PF04607">
    <property type="entry name" value="RelA_SpoT"/>
    <property type="match status" value="1"/>
</dbReference>
<dbReference type="InterPro" id="IPR012676">
    <property type="entry name" value="TGS-like"/>
</dbReference>
<feature type="domain" description="HD" evidence="5">
    <location>
        <begin position="168"/>
        <end position="275"/>
    </location>
</feature>
<dbReference type="GO" id="GO:0008728">
    <property type="term" value="F:GTP diphosphokinase activity"/>
    <property type="evidence" value="ECO:0007669"/>
    <property type="project" value="UniProtKB-EC"/>
</dbReference>
<dbReference type="InterPro" id="IPR007685">
    <property type="entry name" value="RelA_SpoT"/>
</dbReference>
<dbReference type="Gene3D" id="1.10.3210.10">
    <property type="entry name" value="Hypothetical protein af1432"/>
    <property type="match status" value="1"/>
</dbReference>
<dbReference type="PANTHER" id="PTHR43061">
    <property type="entry name" value="GTP DIPHOSPHOKINASE RSH1, CHLOROPLASTIC-RELATED"/>
    <property type="match status" value="1"/>
</dbReference>
<dbReference type="InterPro" id="IPR003607">
    <property type="entry name" value="HD/PDEase_dom"/>
</dbReference>
<dbReference type="FunFam" id="1.10.3210.10:FF:000001">
    <property type="entry name" value="GTP pyrophosphokinase RelA"/>
    <property type="match status" value="1"/>
</dbReference>
<dbReference type="Gene3D" id="3.10.20.30">
    <property type="match status" value="1"/>
</dbReference>
<name>A0A5J5BPH0_9ASTE</name>
<dbReference type="InterPro" id="IPR006674">
    <property type="entry name" value="HD_domain"/>
</dbReference>
<evidence type="ECO:0000256" key="3">
    <source>
        <dbReference type="ARBA" id="ARBA00023016"/>
    </source>
</evidence>
<evidence type="ECO:0000259" key="5">
    <source>
        <dbReference type="PROSITE" id="PS51831"/>
    </source>
</evidence>
<proteinExistence type="inferred from homology"/>
<dbReference type="GO" id="GO:0015969">
    <property type="term" value="P:guanosine tetraphosphate metabolic process"/>
    <property type="evidence" value="ECO:0007669"/>
    <property type="project" value="InterPro"/>
</dbReference>
<keyword evidence="4" id="KW-0547">Nucleotide-binding</keyword>
<dbReference type="SUPFAM" id="SSF81271">
    <property type="entry name" value="TGS-like"/>
    <property type="match status" value="1"/>
</dbReference>
<accession>A0A5J5BPH0</accession>
<evidence type="ECO:0000256" key="1">
    <source>
        <dbReference type="ARBA" id="ARBA00007476"/>
    </source>
</evidence>
<keyword evidence="3" id="KW-0346">Stress response</keyword>
<comment type="similarity">
    <text evidence="1">Belongs to the RelA/SpoT family.</text>
</comment>
<dbReference type="Proteomes" id="UP000325577">
    <property type="component" value="Linkage Group LG11"/>
</dbReference>
<sequence length="907" mass="101687">MASVPLMSVSMKCVNICKLSKGDVSGRYDCSIFSCAWKAPRALTGFLASTAHPPQCSASSYVQTGRRNRRCVAPDVGSLYRTDASHFGHPRRFLRSSLLHVASKKWQLCCSSSFSSESYDEISPEKLWEDLKPTISYLPPQELELVRNALNLAFEAHDGQKRRSGEPFIIHPIEVARILGELELDWESIAAGLLHDTVEDTNVVTFERIENEFGATVRHIVEGETKVSKLGKIKCKNESHSVQDVKADDLRQMFLAMTQEVRVIIVKLADRLHNMRTLSYMPPHKQSSIAMETLQVFAPLAKLLGMYQIKSELENLSFMYTNVQDYAKVKRRVAELSKEHEKELVEANKILMMKIEDDQFLDLMTVKTEVRSVCTEPYSIYKAVHKSKGSINEVNQIAQLRIIIKPKPCIGVGPLCSAQQICYHVLGLVHGIWTPIPRAMKDYIATPKPNGYQSLHTTVIPFLYESMFRLEVQIRTEEMDLIAERGIAAHYSGKVFVTGLVGHGVLGGRSSRGKIVCLNNASIALRIGWLNAIREWQEEFVGNMSSREFVDTITRDLLGSRVFVFTPRGEIKNLPKGATVIDYAYMIHTEIGNKMVAAKVFFLHITGVFFFMIYSSLQDFLWLQVNGNLVSPLHVLANAEVVEIITYNALSSKSALQRHKQWLLHAKTRSARHKIMKFLREQAALSATEITADTVNDYVADSEEESEVGKLSDYSKGNKHTWEKILMNVMKMSSSKIGGEDVLQIQNDSVQAPKVNGKHNKHMQHLSLKAQGEMLSQGNGVAKMIHANIPMYKEVLPGLESWKNGKIASWHNLEGQSIQWLCIVCIDRRGMMADITTSLAAVDISICSCTAEIDKGRGMAVMLFHVEGSLDSLVNACSRVDLILGVLGWSTGCSWPSLMENHQFSEC</sequence>
<dbReference type="Pfam" id="PF02824">
    <property type="entry name" value="TGS"/>
    <property type="match status" value="1"/>
</dbReference>
<dbReference type="EC" id="2.7.6.5" evidence="2"/>
<dbReference type="SMART" id="SM00954">
    <property type="entry name" value="RelA_SpoT"/>
    <property type="match status" value="1"/>
</dbReference>
<keyword evidence="4" id="KW-0342">GTP-binding</keyword>
<dbReference type="InterPro" id="IPR043519">
    <property type="entry name" value="NT_sf"/>
</dbReference>
<dbReference type="AlphaFoldDB" id="A0A5J5BPH0"/>
<dbReference type="SMART" id="SM00471">
    <property type="entry name" value="HDc"/>
    <property type="match status" value="1"/>
</dbReference>
<evidence type="ECO:0000256" key="2">
    <source>
        <dbReference type="ARBA" id="ARBA00013251"/>
    </source>
</evidence>
<dbReference type="InterPro" id="IPR045865">
    <property type="entry name" value="ACT-like_dom_sf"/>
</dbReference>
<dbReference type="PROSITE" id="PS51831">
    <property type="entry name" value="HD"/>
    <property type="match status" value="1"/>
</dbReference>
<evidence type="ECO:0000313" key="7">
    <source>
        <dbReference type="Proteomes" id="UP000325577"/>
    </source>
</evidence>
<dbReference type="SUPFAM" id="SSF81301">
    <property type="entry name" value="Nucleotidyltransferase"/>
    <property type="match status" value="1"/>
</dbReference>
<dbReference type="PANTHER" id="PTHR43061:SF1">
    <property type="entry name" value="GTP DIPHOSPHOKINASE RSH1, CHLOROPLASTIC-RELATED"/>
    <property type="match status" value="1"/>
</dbReference>
<dbReference type="GO" id="GO:0005525">
    <property type="term" value="F:GTP binding"/>
    <property type="evidence" value="ECO:0007669"/>
    <property type="project" value="UniProtKB-KW"/>
</dbReference>
<gene>
    <name evidence="6" type="ORF">F0562_021434</name>
</gene>
<dbReference type="CDD" id="cd05399">
    <property type="entry name" value="NT_Rel-Spo_like"/>
    <property type="match status" value="1"/>
</dbReference>
<keyword evidence="7" id="KW-1185">Reference proteome</keyword>
<dbReference type="InterPro" id="IPR004095">
    <property type="entry name" value="TGS"/>
</dbReference>
<protein>
    <recommendedName>
        <fullName evidence="2">GTP diphosphokinase</fullName>
        <ecNumber evidence="2">2.7.6.5</ecNumber>
    </recommendedName>
</protein>
<dbReference type="CDD" id="cd00077">
    <property type="entry name" value="HDc"/>
    <property type="match status" value="1"/>
</dbReference>
<dbReference type="SUPFAM" id="SSF109604">
    <property type="entry name" value="HD-domain/PDEase-like"/>
    <property type="match status" value="1"/>
</dbReference>
<evidence type="ECO:0000256" key="4">
    <source>
        <dbReference type="ARBA" id="ARBA00023134"/>
    </source>
</evidence>
<dbReference type="InterPro" id="IPR012675">
    <property type="entry name" value="Beta-grasp_dom_sf"/>
</dbReference>
<dbReference type="Pfam" id="PF13328">
    <property type="entry name" value="HD_4"/>
    <property type="match status" value="1"/>
</dbReference>